<reference evidence="5" key="1">
    <citation type="submission" date="2016-01" db="EMBL/GenBank/DDBJ databases">
        <authorList>
            <person name="Peeters C."/>
        </authorList>
    </citation>
    <scope>NUCLEOTIDE SEQUENCE [LARGE SCALE GENOMIC DNA]</scope>
    <source>
        <strain evidence="5">LMG 29323</strain>
    </source>
</reference>
<dbReference type="GO" id="GO:0006508">
    <property type="term" value="P:proteolysis"/>
    <property type="evidence" value="ECO:0007669"/>
    <property type="project" value="UniProtKB-KW"/>
</dbReference>
<protein>
    <submittedName>
        <fullName evidence="5">Phage-like protein</fullName>
    </submittedName>
</protein>
<keyword evidence="6" id="KW-1185">Reference proteome</keyword>
<organism evidence="5 6">
    <name type="scientific">Caballeronia pedi</name>
    <dbReference type="NCBI Taxonomy" id="1777141"/>
    <lineage>
        <taxon>Bacteria</taxon>
        <taxon>Pseudomonadati</taxon>
        <taxon>Pseudomonadota</taxon>
        <taxon>Betaproteobacteria</taxon>
        <taxon>Burkholderiales</taxon>
        <taxon>Burkholderiaceae</taxon>
        <taxon>Caballeronia</taxon>
    </lineage>
</organism>
<evidence type="ECO:0000256" key="2">
    <source>
        <dbReference type="ARBA" id="ARBA00022670"/>
    </source>
</evidence>
<accession>A0A158B0L1</accession>
<evidence type="ECO:0000256" key="3">
    <source>
        <dbReference type="ARBA" id="ARBA00022801"/>
    </source>
</evidence>
<dbReference type="Proteomes" id="UP000054911">
    <property type="component" value="Unassembled WGS sequence"/>
</dbReference>
<evidence type="ECO:0000259" key="4">
    <source>
        <dbReference type="Pfam" id="PF04586"/>
    </source>
</evidence>
<dbReference type="AlphaFoldDB" id="A0A158B0L1"/>
<dbReference type="EMBL" id="FCOE02000008">
    <property type="protein sequence ID" value="SAK63533.1"/>
    <property type="molecule type" value="Genomic_DNA"/>
</dbReference>
<keyword evidence="1" id="KW-1188">Viral release from host cell</keyword>
<evidence type="ECO:0000313" key="6">
    <source>
        <dbReference type="Proteomes" id="UP000054911"/>
    </source>
</evidence>
<dbReference type="GO" id="GO:0008233">
    <property type="term" value="F:peptidase activity"/>
    <property type="evidence" value="ECO:0007669"/>
    <property type="project" value="UniProtKB-KW"/>
</dbReference>
<dbReference type="STRING" id="1777141.AWB80_02878"/>
<name>A0A158B0L1_9BURK</name>
<feature type="domain" description="Prohead serine protease" evidence="4">
    <location>
        <begin position="21"/>
        <end position="155"/>
    </location>
</feature>
<sequence length="201" mass="22468">MKLERAYTLLDVRSSDDEARTIEGIASTPTPDRYEDIVEPLGAKYALPMPLLWQHRSDAPVGHVEFAKPDKTGIPFKARVLKTDEPGTLRDRLDEAWQSVKMGLIRAVSIGFRPIEYSMIEGGGIRFLSWEWLELSLVTIPANGEATINVVRNIDASERAASGQGSSTIERPASRVVRLHDDPLSRAREPFVIHTIHRSVK</sequence>
<keyword evidence="3" id="KW-0378">Hydrolase</keyword>
<comment type="caution">
    <text evidence="5">The sequence shown here is derived from an EMBL/GenBank/DDBJ whole genome shotgun (WGS) entry which is preliminary data.</text>
</comment>
<evidence type="ECO:0000313" key="5">
    <source>
        <dbReference type="EMBL" id="SAK63533.1"/>
    </source>
</evidence>
<dbReference type="SUPFAM" id="SSF50789">
    <property type="entry name" value="Herpes virus serine proteinase, assemblin"/>
    <property type="match status" value="1"/>
</dbReference>
<dbReference type="Pfam" id="PF04586">
    <property type="entry name" value="Peptidase_S78"/>
    <property type="match status" value="1"/>
</dbReference>
<dbReference type="OrthoDB" id="9804926at2"/>
<keyword evidence="2" id="KW-0645">Protease</keyword>
<evidence type="ECO:0000256" key="1">
    <source>
        <dbReference type="ARBA" id="ARBA00022612"/>
    </source>
</evidence>
<gene>
    <name evidence="5" type="ORF">AWB80_02878</name>
</gene>
<dbReference type="RefSeq" id="WP_087131276.1">
    <property type="nucleotide sequence ID" value="NZ_FCOE02000008.1"/>
</dbReference>
<dbReference type="InterPro" id="IPR054613">
    <property type="entry name" value="Peptidase_S78_dom"/>
</dbReference>
<proteinExistence type="predicted"/>